<name>M7T796_EUTLA</name>
<dbReference type="EMBL" id="KB706803">
    <property type="protein sequence ID" value="EMR65671.1"/>
    <property type="molecule type" value="Genomic_DNA"/>
</dbReference>
<dbReference type="eggNOG" id="KOG2952">
    <property type="taxonomic scope" value="Eukaryota"/>
</dbReference>
<dbReference type="GO" id="GO:0045332">
    <property type="term" value="P:phospholipid translocation"/>
    <property type="evidence" value="ECO:0007669"/>
    <property type="project" value="UniProtKB-UniRule"/>
</dbReference>
<reference evidence="10" key="1">
    <citation type="journal article" date="2013" name="Genome Announc.">
        <title>Draft genome sequence of the grapevine dieback fungus Eutypa lata UCR-EL1.</title>
        <authorList>
            <person name="Blanco-Ulate B."/>
            <person name="Rolshausen P.E."/>
            <person name="Cantu D."/>
        </authorList>
    </citation>
    <scope>NUCLEOTIDE SEQUENCE [LARGE SCALE GENOMIC DNA]</scope>
    <source>
        <strain evidence="10">UCR-EL1</strain>
    </source>
</reference>
<evidence type="ECO:0000256" key="8">
    <source>
        <dbReference type="SAM" id="Phobius"/>
    </source>
</evidence>
<protein>
    <submittedName>
        <fullName evidence="9">Putative lem3 cdc50 family protein</fullName>
    </submittedName>
</protein>
<keyword evidence="3 8" id="KW-0812">Transmembrane</keyword>
<dbReference type="PANTHER" id="PTHR10926:SF0">
    <property type="entry name" value="CDC50, ISOFORM A"/>
    <property type="match status" value="1"/>
</dbReference>
<dbReference type="Proteomes" id="UP000012174">
    <property type="component" value="Unassembled WGS sequence"/>
</dbReference>
<feature type="transmembrane region" description="Helical" evidence="8">
    <location>
        <begin position="358"/>
        <end position="379"/>
    </location>
</feature>
<evidence type="ECO:0000256" key="7">
    <source>
        <dbReference type="SAM" id="MobiDB-lite"/>
    </source>
</evidence>
<dbReference type="GO" id="GO:0005794">
    <property type="term" value="C:Golgi apparatus"/>
    <property type="evidence" value="ECO:0007669"/>
    <property type="project" value="TreeGrafter"/>
</dbReference>
<accession>M7T796</accession>
<sequence>MADDSPPDSIDQSKEKKKSRRPANTAFRQQRLKAWQPILTPKTVIPLFFAIGIICAPIGGLLIWASAGVKYFSIDYTDCFGSAPTDAPGPMDESLIDSAWDDNDTVTASWQRFPEINHTYGTYEVSGLTRCVLNFTTPKQLKPPVLFYYSLENFYQNHRRYVQSFYAEQLLGDAVSASGIKDSLCEPLEFDEDHDQRAFYPCGLIANSMFNDTFSPLVLLNVPGESGGVEERASDNETYIMSEKGIAWESDKELYGKTKITDYDSIVPPKYWQIRYPGGRYTEEHPPPDISEDEHFMVWMRTAGLPDFSKLYARNDTNPLVAGTYSLEIIDNFRADQYTGKKKILFTELSVMGGHNNFLGILWLVVGGFCVVLAVVFLITNFIKPRKLGDHTYLSWNNAPPSAAAKGKGKAAGPASGGGAMATGRDI</sequence>
<gene>
    <name evidence="9" type="ORF">UCREL1_7329</name>
</gene>
<evidence type="ECO:0000256" key="1">
    <source>
        <dbReference type="ARBA" id="ARBA00004141"/>
    </source>
</evidence>
<feature type="region of interest" description="Disordered" evidence="7">
    <location>
        <begin position="1"/>
        <end position="24"/>
    </location>
</feature>
<comment type="similarity">
    <text evidence="2 6">Belongs to the CDC50/LEM3 family.</text>
</comment>
<dbReference type="InterPro" id="IPR005045">
    <property type="entry name" value="CDC50/LEM3_fam"/>
</dbReference>
<dbReference type="KEGG" id="ela:UCREL1_7329"/>
<evidence type="ECO:0000256" key="3">
    <source>
        <dbReference type="ARBA" id="ARBA00022692"/>
    </source>
</evidence>
<dbReference type="HOGENOM" id="CLU_025025_0_1_1"/>
<evidence type="ECO:0000313" key="10">
    <source>
        <dbReference type="Proteomes" id="UP000012174"/>
    </source>
</evidence>
<dbReference type="STRING" id="1287681.M7T796"/>
<dbReference type="OMA" id="TWNNDQP"/>
<evidence type="ECO:0000256" key="5">
    <source>
        <dbReference type="ARBA" id="ARBA00023136"/>
    </source>
</evidence>
<keyword evidence="10" id="KW-1185">Reference proteome</keyword>
<evidence type="ECO:0000256" key="2">
    <source>
        <dbReference type="ARBA" id="ARBA00009457"/>
    </source>
</evidence>
<feature type="transmembrane region" description="Helical" evidence="8">
    <location>
        <begin position="43"/>
        <end position="65"/>
    </location>
</feature>
<proteinExistence type="inferred from homology"/>
<comment type="subcellular location">
    <subcellularLocation>
        <location evidence="1">Membrane</location>
        <topology evidence="1">Multi-pass membrane protein</topology>
    </subcellularLocation>
</comment>
<evidence type="ECO:0000256" key="4">
    <source>
        <dbReference type="ARBA" id="ARBA00022989"/>
    </source>
</evidence>
<dbReference type="PANTHER" id="PTHR10926">
    <property type="entry name" value="CELL CYCLE CONTROL PROTEIN 50"/>
    <property type="match status" value="1"/>
</dbReference>
<dbReference type="OrthoDB" id="340608at2759"/>
<feature type="region of interest" description="Disordered" evidence="7">
    <location>
        <begin position="403"/>
        <end position="427"/>
    </location>
</feature>
<keyword evidence="4 8" id="KW-1133">Transmembrane helix</keyword>
<dbReference type="AlphaFoldDB" id="M7T796"/>
<organism evidence="9 10">
    <name type="scientific">Eutypa lata (strain UCR-EL1)</name>
    <name type="common">Grapevine dieback disease fungus</name>
    <name type="synonym">Eutypa armeniacae</name>
    <dbReference type="NCBI Taxonomy" id="1287681"/>
    <lineage>
        <taxon>Eukaryota</taxon>
        <taxon>Fungi</taxon>
        <taxon>Dikarya</taxon>
        <taxon>Ascomycota</taxon>
        <taxon>Pezizomycotina</taxon>
        <taxon>Sordariomycetes</taxon>
        <taxon>Xylariomycetidae</taxon>
        <taxon>Xylariales</taxon>
        <taxon>Diatrypaceae</taxon>
        <taxon>Eutypa</taxon>
    </lineage>
</organism>
<dbReference type="GO" id="GO:0005783">
    <property type="term" value="C:endoplasmic reticulum"/>
    <property type="evidence" value="ECO:0007669"/>
    <property type="project" value="TreeGrafter"/>
</dbReference>
<keyword evidence="5 6" id="KW-0472">Membrane</keyword>
<dbReference type="PIRSF" id="PIRSF015840">
    <property type="entry name" value="DUF284_TM_euk"/>
    <property type="match status" value="1"/>
</dbReference>
<evidence type="ECO:0000313" key="9">
    <source>
        <dbReference type="EMBL" id="EMR65671.1"/>
    </source>
</evidence>
<dbReference type="GO" id="GO:0005886">
    <property type="term" value="C:plasma membrane"/>
    <property type="evidence" value="ECO:0007669"/>
    <property type="project" value="TreeGrafter"/>
</dbReference>
<evidence type="ECO:0000256" key="6">
    <source>
        <dbReference type="PIRNR" id="PIRNR015840"/>
    </source>
</evidence>
<dbReference type="Pfam" id="PF03381">
    <property type="entry name" value="CDC50"/>
    <property type="match status" value="1"/>
</dbReference>
<feature type="compositionally biased region" description="Low complexity" evidence="7">
    <location>
        <begin position="403"/>
        <end position="414"/>
    </location>
</feature>